<dbReference type="Proteomes" id="UP000033608">
    <property type="component" value="Unassembled WGS sequence"/>
</dbReference>
<accession>A0A0F5L529</accession>
<organism evidence="3 5">
    <name type="scientific">Devosia limi DSM 17137</name>
    <dbReference type="NCBI Taxonomy" id="1121477"/>
    <lineage>
        <taxon>Bacteria</taxon>
        <taxon>Pseudomonadati</taxon>
        <taxon>Pseudomonadota</taxon>
        <taxon>Alphaproteobacteria</taxon>
        <taxon>Hyphomicrobiales</taxon>
        <taxon>Devosiaceae</taxon>
        <taxon>Devosia</taxon>
    </lineage>
</organism>
<gene>
    <name evidence="4" type="ORF">SAMN02745223_00807</name>
    <name evidence="3" type="ORF">VW29_18255</name>
</gene>
<dbReference type="STRING" id="1121477.SAMN02745223_00807"/>
<feature type="region of interest" description="Disordered" evidence="1">
    <location>
        <begin position="184"/>
        <end position="219"/>
    </location>
</feature>
<dbReference type="InterPro" id="IPR002734">
    <property type="entry name" value="RibDG_C"/>
</dbReference>
<dbReference type="PANTHER" id="PTHR38011">
    <property type="entry name" value="DIHYDROFOLATE REDUCTASE FAMILY PROTEIN (AFU_ORTHOLOGUE AFUA_8G06820)"/>
    <property type="match status" value="1"/>
</dbReference>
<dbReference type="Pfam" id="PF01872">
    <property type="entry name" value="RibD_C"/>
    <property type="match status" value="1"/>
</dbReference>
<name>A0A0F5L529_9HYPH</name>
<keyword evidence="5" id="KW-1185">Reference proteome</keyword>
<proteinExistence type="predicted"/>
<dbReference type="SUPFAM" id="SSF53597">
    <property type="entry name" value="Dihydrofolate reductase-like"/>
    <property type="match status" value="1"/>
</dbReference>
<dbReference type="OrthoDB" id="7342392at2"/>
<evidence type="ECO:0000313" key="4">
    <source>
        <dbReference type="EMBL" id="SHE65593.1"/>
    </source>
</evidence>
<dbReference type="Proteomes" id="UP000184533">
    <property type="component" value="Unassembled WGS sequence"/>
</dbReference>
<evidence type="ECO:0000259" key="2">
    <source>
        <dbReference type="Pfam" id="PF01872"/>
    </source>
</evidence>
<dbReference type="RefSeq" id="WP_046136711.1">
    <property type="nucleotide sequence ID" value="NZ_FQVC01000002.1"/>
</dbReference>
<dbReference type="InterPro" id="IPR024072">
    <property type="entry name" value="DHFR-like_dom_sf"/>
</dbReference>
<dbReference type="PATRIC" id="fig|1121477.3.peg.410"/>
<dbReference type="Gene3D" id="3.40.430.10">
    <property type="entry name" value="Dihydrofolate Reductase, subunit A"/>
    <property type="match status" value="1"/>
</dbReference>
<evidence type="ECO:0000313" key="6">
    <source>
        <dbReference type="Proteomes" id="UP000184533"/>
    </source>
</evidence>
<reference evidence="3 5" key="1">
    <citation type="submission" date="2015-03" db="EMBL/GenBank/DDBJ databases">
        <authorList>
            <person name="Hassan Y.I."/>
            <person name="Lepp D."/>
            <person name="Zhou T."/>
        </authorList>
    </citation>
    <scope>NUCLEOTIDE SEQUENCE [LARGE SCALE GENOMIC DNA]</scope>
    <source>
        <strain evidence="3 5">DSM 17137</strain>
    </source>
</reference>
<dbReference type="GO" id="GO:0008703">
    <property type="term" value="F:5-amino-6-(5-phosphoribosylamino)uracil reductase activity"/>
    <property type="evidence" value="ECO:0007669"/>
    <property type="project" value="InterPro"/>
</dbReference>
<protein>
    <submittedName>
        <fullName evidence="3">Deaminase/reductase</fullName>
    </submittedName>
    <submittedName>
        <fullName evidence="4">Dihydrofolate reductase</fullName>
    </submittedName>
</protein>
<evidence type="ECO:0000313" key="3">
    <source>
        <dbReference type="EMBL" id="KKB77309.1"/>
    </source>
</evidence>
<dbReference type="InterPro" id="IPR050765">
    <property type="entry name" value="Riboflavin_Biosynth_HTPR"/>
</dbReference>
<dbReference type="AlphaFoldDB" id="A0A0F5L529"/>
<sequence>MKLKTTTNLTLDGVMQGLGGAEEDRSGGFERGGWAIPIIDPVGMQYLDEAYGGAGAFLFGRRTYDIFARSWGKFEDTSTSAIAAALNSRPKYVVSSTLTDPQWAGTSVLSGDVANAIRNLKVQNEGTLLVPGSGKLVRWLLAHDLVDQLDVVIYPVVIGQGTRLFPETGPDIALELLSSHTSPGGLTMQSYQPKGRPHYQTDTLDTDKMSEVGRGRSQA</sequence>
<dbReference type="EMBL" id="LAJF01000137">
    <property type="protein sequence ID" value="KKB77309.1"/>
    <property type="molecule type" value="Genomic_DNA"/>
</dbReference>
<evidence type="ECO:0000256" key="1">
    <source>
        <dbReference type="SAM" id="MobiDB-lite"/>
    </source>
</evidence>
<dbReference type="GO" id="GO:0009231">
    <property type="term" value="P:riboflavin biosynthetic process"/>
    <property type="evidence" value="ECO:0007669"/>
    <property type="project" value="InterPro"/>
</dbReference>
<evidence type="ECO:0000313" key="5">
    <source>
        <dbReference type="Proteomes" id="UP000033608"/>
    </source>
</evidence>
<feature type="domain" description="Bacterial bifunctional deaminase-reductase C-terminal" evidence="2">
    <location>
        <begin position="6"/>
        <end position="186"/>
    </location>
</feature>
<dbReference type="PANTHER" id="PTHR38011:SF2">
    <property type="entry name" value="BIFUNCTIONAL DEAMINASE-REDUCTASE DOMAIN PROTEIN"/>
    <property type="match status" value="1"/>
</dbReference>
<dbReference type="EMBL" id="FQVC01000002">
    <property type="protein sequence ID" value="SHE65593.1"/>
    <property type="molecule type" value="Genomic_DNA"/>
</dbReference>
<reference evidence="4 6" key="2">
    <citation type="submission" date="2016-11" db="EMBL/GenBank/DDBJ databases">
        <authorList>
            <person name="Jaros S."/>
            <person name="Januszkiewicz K."/>
            <person name="Wedrychowicz H."/>
        </authorList>
    </citation>
    <scope>NUCLEOTIDE SEQUENCE [LARGE SCALE GENOMIC DNA]</scope>
    <source>
        <strain evidence="4 6">DSM 17137</strain>
    </source>
</reference>
<feature type="compositionally biased region" description="Basic and acidic residues" evidence="1">
    <location>
        <begin position="205"/>
        <end position="219"/>
    </location>
</feature>